<dbReference type="Proteomes" id="UP000095727">
    <property type="component" value="Unassembled WGS sequence"/>
</dbReference>
<dbReference type="AlphaFoldDB" id="A0A173R5C0"/>
<dbReference type="RefSeq" id="WP_055155564.1">
    <property type="nucleotide sequence ID" value="NZ_CAXSNH010000001.1"/>
</dbReference>
<keyword evidence="2" id="KW-0812">Transmembrane</keyword>
<evidence type="ECO:0000256" key="1">
    <source>
        <dbReference type="SAM" id="MobiDB-lite"/>
    </source>
</evidence>
<dbReference type="EMBL" id="JABWDC010000001">
    <property type="protein sequence ID" value="NUN85120.1"/>
    <property type="molecule type" value="Genomic_DNA"/>
</dbReference>
<gene>
    <name evidence="3" type="ORF">ERS852574_00281</name>
    <name evidence="4" type="ORF">HUU93_00640</name>
</gene>
<dbReference type="EMBL" id="CYXR01000002">
    <property type="protein sequence ID" value="CUM72618.1"/>
    <property type="molecule type" value="Genomic_DNA"/>
</dbReference>
<evidence type="ECO:0000313" key="6">
    <source>
        <dbReference type="Proteomes" id="UP000554488"/>
    </source>
</evidence>
<feature type="region of interest" description="Disordered" evidence="1">
    <location>
        <begin position="94"/>
        <end position="213"/>
    </location>
</feature>
<reference evidence="4 6" key="3">
    <citation type="submission" date="2020-07" db="EMBL/GenBank/DDBJ databases">
        <title>Bacterial metabolism rescues the inhibition of intestinal drug absorption by food and drug additives.</title>
        <authorList>
            <person name="Zou L."/>
            <person name="Spanogiannopoulos P."/>
            <person name="Chien H.-C."/>
            <person name="Pieper L.M."/>
            <person name="Cai W."/>
            <person name="Khuri N."/>
            <person name="Pottel J."/>
            <person name="Vora B."/>
            <person name="Ni Z."/>
            <person name="Tsakalozou E."/>
            <person name="Zhang W."/>
            <person name="Shoichet B.K."/>
            <person name="Giacomini K.M."/>
            <person name="Turnbaugh P.J."/>
        </authorList>
    </citation>
    <scope>NUCLEOTIDE SEQUENCE [LARGE SCALE GENOMIC DNA]</scope>
    <source>
        <strain evidence="4 6">F22</strain>
    </source>
</reference>
<evidence type="ECO:0000313" key="3">
    <source>
        <dbReference type="EMBL" id="CUM72618.1"/>
    </source>
</evidence>
<organism evidence="3 5">
    <name type="scientific">Coprococcus comes</name>
    <dbReference type="NCBI Taxonomy" id="410072"/>
    <lineage>
        <taxon>Bacteria</taxon>
        <taxon>Bacillati</taxon>
        <taxon>Bacillota</taxon>
        <taxon>Clostridia</taxon>
        <taxon>Lachnospirales</taxon>
        <taxon>Lachnospiraceae</taxon>
        <taxon>Coprococcus</taxon>
    </lineage>
</organism>
<sequence>MILHIIGLILKIIGIILLVILGILLLVIGVLLFVPLRYELRAEFPGKLEDAEGNLKISWLLHLIAGRVEYRNGDVKWQGRIACKKLGDVLEAEDKPVRKKEKKPDGGKKAGAENASERTAERNDAADVKKPQTLPEKRAESGTYAKPEHTDVKDEKSKTETQGSPDTKVKTFSEKKEENVTPEKESESREKKDVHDERGSGKAHKTPRKRKKPVKAFGKLIRKLSQKLREILEKIKCTWKNLCDKIKNIADKKDKILEFLEQENHKAAFARGKKELVWVKRFLKPKKLRVKLHFGFEDPYHTGQVLALCGMFYAFIGENMDLEPDFEKRVLEGSVYVKGRLRTVHMAVFAAKMLLDKNIRSTYHDIREFKW</sequence>
<evidence type="ECO:0000313" key="5">
    <source>
        <dbReference type="Proteomes" id="UP000095727"/>
    </source>
</evidence>
<protein>
    <submittedName>
        <fullName evidence="4">DUF2953 domain-containing protein</fullName>
    </submittedName>
    <submittedName>
        <fullName evidence="3">Protein of uncharacterized function (DUF2953)</fullName>
    </submittedName>
</protein>
<keyword evidence="2" id="KW-1133">Transmembrane helix</keyword>
<name>A0A173R5C0_9FIRM</name>
<accession>A0A173R5C0</accession>
<feature type="transmembrane region" description="Helical" evidence="2">
    <location>
        <begin position="12"/>
        <end position="34"/>
    </location>
</feature>
<dbReference type="Pfam" id="PF11167">
    <property type="entry name" value="DUF2953"/>
    <property type="match status" value="1"/>
</dbReference>
<feature type="compositionally biased region" description="Basic and acidic residues" evidence="1">
    <location>
        <begin position="94"/>
        <end position="159"/>
    </location>
</feature>
<dbReference type="InterPro" id="IPR021338">
    <property type="entry name" value="DUF2953"/>
</dbReference>
<evidence type="ECO:0000313" key="4">
    <source>
        <dbReference type="EMBL" id="NUN85120.1"/>
    </source>
</evidence>
<reference evidence="3 5" key="1">
    <citation type="submission" date="2015-09" db="EMBL/GenBank/DDBJ databases">
        <authorList>
            <consortium name="Pathogen Informatics"/>
        </authorList>
    </citation>
    <scope>NUCLEOTIDE SEQUENCE [LARGE SCALE GENOMIC DNA]</scope>
    <source>
        <strain evidence="3 5">2789STDY5834962</strain>
    </source>
</reference>
<dbReference type="Proteomes" id="UP000554488">
    <property type="component" value="Unassembled WGS sequence"/>
</dbReference>
<feature type="compositionally biased region" description="Basic residues" evidence="1">
    <location>
        <begin position="201"/>
        <end position="213"/>
    </location>
</feature>
<proteinExistence type="predicted"/>
<keyword evidence="2" id="KW-0472">Membrane</keyword>
<evidence type="ECO:0000256" key="2">
    <source>
        <dbReference type="SAM" id="Phobius"/>
    </source>
</evidence>
<reference evidence="4 6" key="2">
    <citation type="submission" date="2020-04" db="EMBL/GenBank/DDBJ databases">
        <authorList>
            <person name="Pieper L."/>
        </authorList>
    </citation>
    <scope>NUCLEOTIDE SEQUENCE [LARGE SCALE GENOMIC DNA]</scope>
    <source>
        <strain evidence="4 6">F22</strain>
    </source>
</reference>
<feature type="compositionally biased region" description="Basic and acidic residues" evidence="1">
    <location>
        <begin position="167"/>
        <end position="200"/>
    </location>
</feature>